<evidence type="ECO:0000256" key="2">
    <source>
        <dbReference type="ARBA" id="ARBA00022692"/>
    </source>
</evidence>
<sequence length="633" mass="69174">MKFGQNTLKNFTQNPKNDILAGITVSLAMIPEVVAFAFVAQISPIVALFGAFIIGLISALFGGRPGLISGAAGAVAVIFVHMIQEGHAKGLLFDQPVENMGYFYLLAAVVLMGFIQILAGVFKLGKFVRLIPHPVMLGFVNGLAIVIFLAQLGMFKENTKDIFGQNMRNTQSKDLVYNVSDGAVKDLISDTKIFSINGNSVKNISTGEEVFIISNNQVFDIDTKQVVFNIKDNGFYSIKDNGVVKSTLEGKKLYIMISLVLLTMFIIWGLPKLTKKMPAALTAILIVTLISIFGGLESINVGDFIRDGGGAGLNGFDELSSKLNLSELWSHLPFNLDTLKFIAPYAFLAASVGLIETLMTMNLVDELTDSRGDGNRECVAQGTGNMLSGIFGGTGGCGMIGQTVININAGGRGRLSGVMMALTLLTFILFADKYIEQVPIAALVGVMFMMVIETFAWSSFRIMKKIPISDAVVLVIVSVVTVFFDLAIAVFVGVIISALSFAWENAKKIRARKRMQDDGTKTYEIWGPLFFGSITAFNEKFDIKNDPDNVEIDFVEARISDHSAIEAIFIIVEKYQAEGKTIKLKHLSEDCKILLYKASPKFKEVIVDAIDDPRYHLAANPEKFTRPLSEYNV</sequence>
<feature type="domain" description="SLC26A/SulP transporter" evidence="6">
    <location>
        <begin position="258"/>
        <end position="476"/>
    </location>
</feature>
<dbReference type="PANTHER" id="PTHR43310">
    <property type="entry name" value="SULFATE TRANSPORTER YBAR-RELATED"/>
    <property type="match status" value="1"/>
</dbReference>
<feature type="domain" description="SLC26A/SulP transporter" evidence="6">
    <location>
        <begin position="16"/>
        <end position="156"/>
    </location>
</feature>
<dbReference type="PANTHER" id="PTHR43310:SF1">
    <property type="entry name" value="SULFATE TRANSPORTER YBAR-RELATED"/>
    <property type="match status" value="1"/>
</dbReference>
<dbReference type="Proteomes" id="UP000198963">
    <property type="component" value="Chromosome I"/>
</dbReference>
<dbReference type="CDD" id="cd07042">
    <property type="entry name" value="STAS_SulP_like_sulfate_transporter"/>
    <property type="match status" value="1"/>
</dbReference>
<keyword evidence="4 5" id="KW-0472">Membrane</keyword>
<dbReference type="InterPro" id="IPR052706">
    <property type="entry name" value="Membrane-Transporter-like"/>
</dbReference>
<dbReference type="Gene3D" id="3.30.750.24">
    <property type="entry name" value="STAS domain"/>
    <property type="match status" value="1"/>
</dbReference>
<keyword evidence="2 5" id="KW-0812">Transmembrane</keyword>
<gene>
    <name evidence="7" type="ORF">SAMN04489797_2138</name>
</gene>
<dbReference type="AlphaFoldDB" id="A0A1H1U4S4"/>
<dbReference type="STRING" id="1249933.SAMN04489797_2138"/>
<dbReference type="EMBL" id="LT629774">
    <property type="protein sequence ID" value="SDS67595.1"/>
    <property type="molecule type" value="Genomic_DNA"/>
</dbReference>
<keyword evidence="3 5" id="KW-1133">Transmembrane helix</keyword>
<feature type="transmembrane region" description="Helical" evidence="5">
    <location>
        <begin position="253"/>
        <end position="270"/>
    </location>
</feature>
<evidence type="ECO:0000256" key="4">
    <source>
        <dbReference type="ARBA" id="ARBA00023136"/>
    </source>
</evidence>
<evidence type="ECO:0000256" key="5">
    <source>
        <dbReference type="SAM" id="Phobius"/>
    </source>
</evidence>
<feature type="transmembrane region" description="Helical" evidence="5">
    <location>
        <begin position="45"/>
        <end position="61"/>
    </location>
</feature>
<reference evidence="7 8" key="1">
    <citation type="submission" date="2016-10" db="EMBL/GenBank/DDBJ databases">
        <authorList>
            <person name="Varghese N."/>
            <person name="Submissions S."/>
        </authorList>
    </citation>
    <scope>NUCLEOTIDE SEQUENCE [LARGE SCALE GENOMIC DNA]</scope>
    <source>
        <strain evidence="7 8">RHA_55</strain>
    </source>
</reference>
<protein>
    <submittedName>
        <fullName evidence="7">Sulfate permease, SulP family</fullName>
    </submittedName>
</protein>
<dbReference type="InterPro" id="IPR036513">
    <property type="entry name" value="STAS_dom_sf"/>
</dbReference>
<dbReference type="GO" id="GO:0016020">
    <property type="term" value="C:membrane"/>
    <property type="evidence" value="ECO:0007669"/>
    <property type="project" value="UniProtKB-SubCell"/>
</dbReference>
<keyword evidence="8" id="KW-1185">Reference proteome</keyword>
<evidence type="ECO:0000256" key="1">
    <source>
        <dbReference type="ARBA" id="ARBA00004141"/>
    </source>
</evidence>
<feature type="transmembrane region" description="Helical" evidence="5">
    <location>
        <begin position="472"/>
        <end position="503"/>
    </location>
</feature>
<organism evidence="7 8">
    <name type="scientific">Winogradskyella sediminis</name>
    <dbReference type="NCBI Taxonomy" id="1382466"/>
    <lineage>
        <taxon>Bacteria</taxon>
        <taxon>Pseudomonadati</taxon>
        <taxon>Bacteroidota</taxon>
        <taxon>Flavobacteriia</taxon>
        <taxon>Flavobacteriales</taxon>
        <taxon>Flavobacteriaceae</taxon>
        <taxon>Winogradskyella</taxon>
    </lineage>
</organism>
<evidence type="ECO:0000259" key="6">
    <source>
        <dbReference type="Pfam" id="PF00916"/>
    </source>
</evidence>
<dbReference type="InterPro" id="IPR011547">
    <property type="entry name" value="SLC26A/SulP_dom"/>
</dbReference>
<proteinExistence type="predicted"/>
<dbReference type="SUPFAM" id="SSF52091">
    <property type="entry name" value="SpoIIaa-like"/>
    <property type="match status" value="1"/>
</dbReference>
<dbReference type="RefSeq" id="WP_092446688.1">
    <property type="nucleotide sequence ID" value="NZ_JBLXAG010000017.1"/>
</dbReference>
<feature type="transmembrane region" description="Helical" evidence="5">
    <location>
        <begin position="277"/>
        <end position="296"/>
    </location>
</feature>
<feature type="transmembrane region" description="Helical" evidence="5">
    <location>
        <begin position="385"/>
        <end position="407"/>
    </location>
</feature>
<name>A0A1H1U4S4_9FLAO</name>
<feature type="transmembrane region" description="Helical" evidence="5">
    <location>
        <begin position="20"/>
        <end position="39"/>
    </location>
</feature>
<feature type="transmembrane region" description="Helical" evidence="5">
    <location>
        <begin position="413"/>
        <end position="431"/>
    </location>
</feature>
<feature type="transmembrane region" description="Helical" evidence="5">
    <location>
        <begin position="66"/>
        <end position="83"/>
    </location>
</feature>
<comment type="subcellular location">
    <subcellularLocation>
        <location evidence="1">Membrane</location>
        <topology evidence="1">Multi-pass membrane protein</topology>
    </subcellularLocation>
</comment>
<feature type="transmembrane region" description="Helical" evidence="5">
    <location>
        <begin position="342"/>
        <end position="364"/>
    </location>
</feature>
<accession>A0A1H1U4S4</accession>
<dbReference type="Pfam" id="PF00916">
    <property type="entry name" value="Sulfate_transp"/>
    <property type="match status" value="2"/>
</dbReference>
<evidence type="ECO:0000313" key="8">
    <source>
        <dbReference type="Proteomes" id="UP000198963"/>
    </source>
</evidence>
<evidence type="ECO:0000256" key="3">
    <source>
        <dbReference type="ARBA" id="ARBA00022989"/>
    </source>
</evidence>
<feature type="transmembrane region" description="Helical" evidence="5">
    <location>
        <begin position="438"/>
        <end position="460"/>
    </location>
</feature>
<feature type="transmembrane region" description="Helical" evidence="5">
    <location>
        <begin position="134"/>
        <end position="154"/>
    </location>
</feature>
<feature type="transmembrane region" description="Helical" evidence="5">
    <location>
        <begin position="103"/>
        <end position="122"/>
    </location>
</feature>
<evidence type="ECO:0000313" key="7">
    <source>
        <dbReference type="EMBL" id="SDS67595.1"/>
    </source>
</evidence>